<evidence type="ECO:0000313" key="10">
    <source>
        <dbReference type="EMBL" id="REF29213.1"/>
    </source>
</evidence>
<dbReference type="OrthoDB" id="9784366at2"/>
<evidence type="ECO:0000256" key="4">
    <source>
        <dbReference type="ARBA" id="ARBA00022475"/>
    </source>
</evidence>
<feature type="transmembrane region" description="Helical" evidence="9">
    <location>
        <begin position="92"/>
        <end position="114"/>
    </location>
</feature>
<protein>
    <submittedName>
        <fullName evidence="10">Putative PurR-regulated permease PerM</fullName>
    </submittedName>
</protein>
<dbReference type="PANTHER" id="PTHR21716:SF53">
    <property type="entry name" value="PERMEASE PERM-RELATED"/>
    <property type="match status" value="1"/>
</dbReference>
<evidence type="ECO:0000256" key="1">
    <source>
        <dbReference type="ARBA" id="ARBA00004651"/>
    </source>
</evidence>
<sequence>MRDSHRPEQQPTAIKVVETQRPKRPLDDVSFGVQVAAWWSLCFVLIIGGVVTLAWLLDRISLVTITVTVAIMICALLQPLVALLVRFKVPRTLAVLIVFLGGIAVISWLMWFVISQIAYSKDNLLSQLDGGLASIRDWLVNGPLKMTPKQADRYSVQLGQTLQEQFGGSSAALDRATGAIGVLSGGVFCLFATLFMLFDNGRIWGWVVSMFPDHIHDHVQEAGQAGWRTLTAYMRSLVLLAAINAVAMVPVMMIADMPLVVPLAVLLFLGSLVPLIGVLVAGVVVCLIAFVSQGLTTAIVVAIALVLIVQLFGNLLNPIILGKAVDIHPLAILVGVTGGTLVAGIFGAFVAVPFVAVVNNAIRAVREHHGSRSSGGSDDLFDDPTEGSATA</sequence>
<keyword evidence="6 9" id="KW-1133">Transmembrane helix</keyword>
<dbReference type="AlphaFoldDB" id="A0A3D9ULB8"/>
<feature type="transmembrane region" description="Helical" evidence="9">
    <location>
        <begin position="62"/>
        <end position="85"/>
    </location>
</feature>
<dbReference type="InterPro" id="IPR002549">
    <property type="entry name" value="AI-2E-like"/>
</dbReference>
<feature type="transmembrane region" description="Helical" evidence="9">
    <location>
        <begin position="237"/>
        <end position="255"/>
    </location>
</feature>
<accession>A0A3D9ULB8</accession>
<dbReference type="EMBL" id="QTUA01000001">
    <property type="protein sequence ID" value="REF29213.1"/>
    <property type="molecule type" value="Genomic_DNA"/>
</dbReference>
<feature type="transmembrane region" description="Helical" evidence="9">
    <location>
        <begin position="332"/>
        <end position="358"/>
    </location>
</feature>
<evidence type="ECO:0000256" key="9">
    <source>
        <dbReference type="SAM" id="Phobius"/>
    </source>
</evidence>
<keyword evidence="11" id="KW-1185">Reference proteome</keyword>
<comment type="caution">
    <text evidence="10">The sequence shown here is derived from an EMBL/GenBank/DDBJ whole genome shotgun (WGS) entry which is preliminary data.</text>
</comment>
<feature type="transmembrane region" description="Helical" evidence="9">
    <location>
        <begin position="298"/>
        <end position="320"/>
    </location>
</feature>
<keyword evidence="5 9" id="KW-0812">Transmembrane</keyword>
<dbReference type="RefSeq" id="WP_115921350.1">
    <property type="nucleotide sequence ID" value="NZ_QTUA01000001.1"/>
</dbReference>
<evidence type="ECO:0000256" key="5">
    <source>
        <dbReference type="ARBA" id="ARBA00022692"/>
    </source>
</evidence>
<evidence type="ECO:0000256" key="8">
    <source>
        <dbReference type="SAM" id="MobiDB-lite"/>
    </source>
</evidence>
<evidence type="ECO:0000256" key="6">
    <source>
        <dbReference type="ARBA" id="ARBA00022989"/>
    </source>
</evidence>
<dbReference type="Pfam" id="PF01594">
    <property type="entry name" value="AI-2E_transport"/>
    <property type="match status" value="1"/>
</dbReference>
<evidence type="ECO:0000256" key="3">
    <source>
        <dbReference type="ARBA" id="ARBA00022448"/>
    </source>
</evidence>
<evidence type="ECO:0000313" key="11">
    <source>
        <dbReference type="Proteomes" id="UP000256253"/>
    </source>
</evidence>
<feature type="region of interest" description="Disordered" evidence="8">
    <location>
        <begin position="369"/>
        <end position="391"/>
    </location>
</feature>
<keyword evidence="4" id="KW-1003">Cell membrane</keyword>
<evidence type="ECO:0000256" key="7">
    <source>
        <dbReference type="ARBA" id="ARBA00023136"/>
    </source>
</evidence>
<keyword evidence="3" id="KW-0813">Transport</keyword>
<feature type="transmembrane region" description="Helical" evidence="9">
    <location>
        <begin position="31"/>
        <end position="56"/>
    </location>
</feature>
<keyword evidence="7 9" id="KW-0472">Membrane</keyword>
<dbReference type="PANTHER" id="PTHR21716">
    <property type="entry name" value="TRANSMEMBRANE PROTEIN"/>
    <property type="match status" value="1"/>
</dbReference>
<dbReference type="GO" id="GO:0005886">
    <property type="term" value="C:plasma membrane"/>
    <property type="evidence" value="ECO:0007669"/>
    <property type="project" value="UniProtKB-SubCell"/>
</dbReference>
<reference evidence="10 11" key="1">
    <citation type="submission" date="2018-08" db="EMBL/GenBank/DDBJ databases">
        <title>Sequencing the genomes of 1000 actinobacteria strains.</title>
        <authorList>
            <person name="Klenk H.-P."/>
        </authorList>
    </citation>
    <scope>NUCLEOTIDE SEQUENCE [LARGE SCALE GENOMIC DNA]</scope>
    <source>
        <strain evidence="10 11">DSM 22967</strain>
    </source>
</reference>
<name>A0A3D9ULB8_9MICO</name>
<proteinExistence type="inferred from homology"/>
<gene>
    <name evidence="10" type="ORF">DFJ65_0147</name>
</gene>
<feature type="transmembrane region" description="Helical" evidence="9">
    <location>
        <begin position="261"/>
        <end position="291"/>
    </location>
</feature>
<feature type="transmembrane region" description="Helical" evidence="9">
    <location>
        <begin position="176"/>
        <end position="198"/>
    </location>
</feature>
<organism evidence="10 11">
    <name type="scientific">Calidifontibacter indicus</name>
    <dbReference type="NCBI Taxonomy" id="419650"/>
    <lineage>
        <taxon>Bacteria</taxon>
        <taxon>Bacillati</taxon>
        <taxon>Actinomycetota</taxon>
        <taxon>Actinomycetes</taxon>
        <taxon>Micrococcales</taxon>
        <taxon>Dermacoccaceae</taxon>
        <taxon>Calidifontibacter</taxon>
    </lineage>
</organism>
<comment type="subcellular location">
    <subcellularLocation>
        <location evidence="1">Cell membrane</location>
        <topology evidence="1">Multi-pass membrane protein</topology>
    </subcellularLocation>
</comment>
<comment type="similarity">
    <text evidence="2">Belongs to the autoinducer-2 exporter (AI-2E) (TC 2.A.86) family.</text>
</comment>
<evidence type="ECO:0000256" key="2">
    <source>
        <dbReference type="ARBA" id="ARBA00009773"/>
    </source>
</evidence>
<dbReference type="GO" id="GO:0055085">
    <property type="term" value="P:transmembrane transport"/>
    <property type="evidence" value="ECO:0007669"/>
    <property type="project" value="TreeGrafter"/>
</dbReference>
<dbReference type="Proteomes" id="UP000256253">
    <property type="component" value="Unassembled WGS sequence"/>
</dbReference>